<dbReference type="PANTHER" id="PTHR24043:SF8">
    <property type="entry name" value="EGF-LIKE DOMAIN-CONTAINING PROTEIN"/>
    <property type="match status" value="1"/>
</dbReference>
<feature type="domain" description="EGF-like" evidence="4">
    <location>
        <begin position="279"/>
        <end position="314"/>
    </location>
</feature>
<dbReference type="SMART" id="SM00181">
    <property type="entry name" value="EGF"/>
    <property type="match status" value="5"/>
</dbReference>
<keyword evidence="2" id="KW-0472">Membrane</keyword>
<dbReference type="GO" id="GO:0005044">
    <property type="term" value="F:scavenger receptor activity"/>
    <property type="evidence" value="ECO:0007669"/>
    <property type="project" value="InterPro"/>
</dbReference>
<dbReference type="RefSeq" id="XP_022312498.1">
    <property type="nucleotide sequence ID" value="XM_022456790.1"/>
</dbReference>
<keyword evidence="5" id="KW-1185">Reference proteome</keyword>
<dbReference type="AlphaFoldDB" id="A0A8B8C9R8"/>
<dbReference type="InterPro" id="IPR000742">
    <property type="entry name" value="EGF"/>
</dbReference>
<evidence type="ECO:0000256" key="3">
    <source>
        <dbReference type="SAM" id="SignalP"/>
    </source>
</evidence>
<reference evidence="6" key="1">
    <citation type="submission" date="2025-08" db="UniProtKB">
        <authorList>
            <consortium name="RefSeq"/>
        </authorList>
    </citation>
    <scope>IDENTIFICATION</scope>
    <source>
        <tissue evidence="6">Whole sample</tissue>
    </source>
</reference>
<feature type="transmembrane region" description="Helical" evidence="2">
    <location>
        <begin position="513"/>
        <end position="534"/>
    </location>
</feature>
<feature type="chain" id="PRO_5034958035" evidence="3">
    <location>
        <begin position="21"/>
        <end position="586"/>
    </location>
</feature>
<dbReference type="InterPro" id="IPR042635">
    <property type="entry name" value="MEGF10/SREC1/2-like"/>
</dbReference>
<dbReference type="Gene3D" id="2.60.120.260">
    <property type="entry name" value="Galactose-binding domain-like"/>
    <property type="match status" value="1"/>
</dbReference>
<dbReference type="SUPFAM" id="SSF49785">
    <property type="entry name" value="Galactose-binding domain-like"/>
    <property type="match status" value="1"/>
</dbReference>
<keyword evidence="2" id="KW-1133">Transmembrane helix</keyword>
<gene>
    <name evidence="6" type="primary">LOC111117635</name>
</gene>
<sequence>MDVMLTVIFFVLLFYTRGEAYLQLVEPRNTTVSISSTYSDYSASRAVDGNFDQHSSNCSHTNSISGITEAWLRVDLKEAYSIKSVKFYYRSNEPGTKRLSGYSIRVSNDTSLPPPGSSCYTDPGNVTLPTIIKKDCERTARYVWFYQDKGNVWIYQDKGHKKEVPMLEICEIQVFGCKPGRYGENCTKTCNHCKNKAYCGIVHGRCDAEGCGLPGFQTPYCQDCKLGRYGVYCTKTCNHCKNKAYCGIVHGRCDAEGCGLPGFQTPYCQACIVGKYGEECSETCSKFCQSRNCDRKTGACNDGCLAGYTGSLCEQMCEFGKYGQNCSETCGKCFENTCNHINGTCADGCAAGFMTNLCKTRCKDGRYGRDCQFNCSGNCLNQEICDKQNGTCESCAEGYQGGKCDERCETGSYGLNCTKNCAACLHDTDCHHVTGMCSSGCKKGWKDVEKCDKGCVDGRYGNDCAKNCSKLCKYQTCEQTKGVCLHGCLEGYTGWECSEPQDLSDPTNNYQPILYGVVMCTSLVFNIVSVILMVRHGVCQRKRGNQSTTEETAVPPIIYDAVEDNNEYQELGQLSESSHYTELQKI</sequence>
<keyword evidence="1" id="KW-0245">EGF-like domain</keyword>
<feature type="domain" description="EGF-like" evidence="4">
    <location>
        <begin position="467"/>
        <end position="498"/>
    </location>
</feature>
<keyword evidence="2" id="KW-0812">Transmembrane</keyword>
<dbReference type="SUPFAM" id="SSF57184">
    <property type="entry name" value="Growth factor receptor domain"/>
    <property type="match status" value="1"/>
</dbReference>
<dbReference type="GeneID" id="111117635"/>
<dbReference type="KEGG" id="cvn:111117635"/>
<keyword evidence="3" id="KW-0732">Signal</keyword>
<protein>
    <submittedName>
        <fullName evidence="6">Multiple epidermal growth factor-like domains protein 10 isoform X1</fullName>
    </submittedName>
</protein>
<dbReference type="PANTHER" id="PTHR24043">
    <property type="entry name" value="SCAVENGER RECEPTOR CLASS F"/>
    <property type="match status" value="1"/>
</dbReference>
<evidence type="ECO:0000313" key="6">
    <source>
        <dbReference type="RefSeq" id="XP_022312498.1"/>
    </source>
</evidence>
<dbReference type="Proteomes" id="UP000694844">
    <property type="component" value="Chromosome 10"/>
</dbReference>
<evidence type="ECO:0000256" key="1">
    <source>
        <dbReference type="ARBA" id="ARBA00022536"/>
    </source>
</evidence>
<dbReference type="InterPro" id="IPR009030">
    <property type="entry name" value="Growth_fac_rcpt_cys_sf"/>
</dbReference>
<dbReference type="Pfam" id="PF22633">
    <property type="entry name" value="F5_F8_type_C_2"/>
    <property type="match status" value="1"/>
</dbReference>
<dbReference type="OrthoDB" id="10252017at2759"/>
<evidence type="ECO:0000259" key="4">
    <source>
        <dbReference type="SMART" id="SM00181"/>
    </source>
</evidence>
<feature type="signal peptide" evidence="3">
    <location>
        <begin position="1"/>
        <end position="20"/>
    </location>
</feature>
<feature type="domain" description="EGF-like" evidence="4">
    <location>
        <begin position="416"/>
        <end position="452"/>
    </location>
</feature>
<proteinExistence type="predicted"/>
<organism evidence="5 6">
    <name type="scientific">Crassostrea virginica</name>
    <name type="common">Eastern oyster</name>
    <dbReference type="NCBI Taxonomy" id="6565"/>
    <lineage>
        <taxon>Eukaryota</taxon>
        <taxon>Metazoa</taxon>
        <taxon>Spiralia</taxon>
        <taxon>Lophotrochozoa</taxon>
        <taxon>Mollusca</taxon>
        <taxon>Bivalvia</taxon>
        <taxon>Autobranchia</taxon>
        <taxon>Pteriomorphia</taxon>
        <taxon>Ostreida</taxon>
        <taxon>Ostreoidea</taxon>
        <taxon>Ostreidae</taxon>
        <taxon>Crassostrea</taxon>
    </lineage>
</organism>
<name>A0A8B8C9R8_CRAVI</name>
<dbReference type="InterPro" id="IPR008979">
    <property type="entry name" value="Galactose-bd-like_sf"/>
</dbReference>
<evidence type="ECO:0000313" key="5">
    <source>
        <dbReference type="Proteomes" id="UP000694844"/>
    </source>
</evidence>
<feature type="domain" description="EGF-like" evidence="4">
    <location>
        <begin position="325"/>
        <end position="359"/>
    </location>
</feature>
<accession>A0A8B8C9R8</accession>
<dbReference type="Gene3D" id="2.170.300.10">
    <property type="entry name" value="Tie2 ligand-binding domain superfamily"/>
    <property type="match status" value="2"/>
</dbReference>
<feature type="domain" description="EGF-like" evidence="4">
    <location>
        <begin position="374"/>
        <end position="409"/>
    </location>
</feature>
<evidence type="ECO:0000256" key="2">
    <source>
        <dbReference type="SAM" id="Phobius"/>
    </source>
</evidence>